<name>A0A8C0IUQ5_CHEAB</name>
<proteinExistence type="predicted"/>
<reference evidence="2" key="1">
    <citation type="submission" date="2025-08" db="UniProtKB">
        <authorList>
            <consortium name="Ensembl"/>
        </authorList>
    </citation>
    <scope>IDENTIFICATION</scope>
</reference>
<evidence type="ECO:0000313" key="2">
    <source>
        <dbReference type="Ensembl" id="ENSCABP00000020730.1"/>
    </source>
</evidence>
<feature type="compositionally biased region" description="Gly residues" evidence="1">
    <location>
        <begin position="24"/>
        <end position="34"/>
    </location>
</feature>
<evidence type="ECO:0008006" key="4">
    <source>
        <dbReference type="Google" id="ProtNLM"/>
    </source>
</evidence>
<organism evidence="2 3">
    <name type="scientific">Chelonoidis abingdonii</name>
    <name type="common">Abingdon island giant tortoise</name>
    <name type="synonym">Testudo abingdonii</name>
    <dbReference type="NCBI Taxonomy" id="106734"/>
    <lineage>
        <taxon>Eukaryota</taxon>
        <taxon>Metazoa</taxon>
        <taxon>Chordata</taxon>
        <taxon>Craniata</taxon>
        <taxon>Vertebrata</taxon>
        <taxon>Euteleostomi</taxon>
        <taxon>Archelosauria</taxon>
        <taxon>Testudinata</taxon>
        <taxon>Testudines</taxon>
        <taxon>Cryptodira</taxon>
        <taxon>Durocryptodira</taxon>
        <taxon>Testudinoidea</taxon>
        <taxon>Testudinidae</taxon>
        <taxon>Chelonoidis</taxon>
    </lineage>
</organism>
<dbReference type="Ensembl" id="ENSCABT00000022720.1">
    <property type="protein sequence ID" value="ENSCABP00000020730.1"/>
    <property type="gene ID" value="ENSCABG00000015287.1"/>
</dbReference>
<accession>A0A8C0IUQ5</accession>
<dbReference type="InterPro" id="IPR013783">
    <property type="entry name" value="Ig-like_fold"/>
</dbReference>
<sequence>PAASTQFYLLLRFQPPQLQQRGAPPGGSPAGLGGQDPVSLSAPVGGSVTLPCAFTYPDEIEPLWDLRVYWGRGEVHGEFIYNHTEGSPTRITGSDVPMYVCHVRVQKNNGQWVQWRGNSGTQPTVTGEGGEPWGTPDTAGGRAERELLPGKIPHSWGRGGHPIPYGIRSFGGLVQALGLCCSRLRVWLHKAGCGSPRLAGEPGSEVISAHQVTVSRWCL</sequence>
<dbReference type="GeneTree" id="ENSGT00940000173301"/>
<dbReference type="Gene3D" id="2.60.40.10">
    <property type="entry name" value="Immunoglobulins"/>
    <property type="match status" value="1"/>
</dbReference>
<dbReference type="InterPro" id="IPR036179">
    <property type="entry name" value="Ig-like_dom_sf"/>
</dbReference>
<protein>
    <recommendedName>
        <fullName evidence="4">Ig-like domain-containing protein</fullName>
    </recommendedName>
</protein>
<keyword evidence="3" id="KW-1185">Reference proteome</keyword>
<reference evidence="2" key="2">
    <citation type="submission" date="2025-09" db="UniProtKB">
        <authorList>
            <consortium name="Ensembl"/>
        </authorList>
    </citation>
    <scope>IDENTIFICATION</scope>
</reference>
<dbReference type="Proteomes" id="UP000694404">
    <property type="component" value="Unplaced"/>
</dbReference>
<feature type="region of interest" description="Disordered" evidence="1">
    <location>
        <begin position="19"/>
        <end position="39"/>
    </location>
</feature>
<evidence type="ECO:0000313" key="3">
    <source>
        <dbReference type="Proteomes" id="UP000694404"/>
    </source>
</evidence>
<dbReference type="AlphaFoldDB" id="A0A8C0IUQ5"/>
<evidence type="ECO:0000256" key="1">
    <source>
        <dbReference type="SAM" id="MobiDB-lite"/>
    </source>
</evidence>
<dbReference type="SUPFAM" id="SSF48726">
    <property type="entry name" value="Immunoglobulin"/>
    <property type="match status" value="1"/>
</dbReference>